<dbReference type="Gene3D" id="3.40.50.2300">
    <property type="match status" value="2"/>
</dbReference>
<evidence type="ECO:0000256" key="2">
    <source>
        <dbReference type="ARBA" id="ARBA00007639"/>
    </source>
</evidence>
<sequence length="341" mass="34832">MARSTRRLVGMVAVSGVIAALALTGCSSSSSSSEAAAAPAEPATEIAYLSASSANTWLQASKKEMDAIAAENNMVITEFDAQFKPGEQGKQVQDIIASGKYKAIIISSVDGAGIIPDLQAAIAKGLKVGILNQIVGTKLDTSDPQFDGPSVSVLAAPLRSGERLGKVTLKACEGLNPCNVVYLYGIKGIPLDNALKQGFDSVVSANPAIKVVAEGEGKYLGPDVAQKALADIMQKTKKFDVVIGSDQSMQGAVLALADAGKTAKLIGLGGSQAAVDGIKAGTWFGGVFGAPATEGKLLMNAMVEALKSGKVTGGIDPATAVADEALMTKDNIDKFTAEWAG</sequence>
<dbReference type="GO" id="GO:0030313">
    <property type="term" value="C:cell envelope"/>
    <property type="evidence" value="ECO:0007669"/>
    <property type="project" value="UniProtKB-SubCell"/>
</dbReference>
<protein>
    <submittedName>
        <fullName evidence="5">Unannotated protein</fullName>
    </submittedName>
</protein>
<comment type="subcellular location">
    <subcellularLocation>
        <location evidence="1">Cell envelope</location>
    </subcellularLocation>
</comment>
<evidence type="ECO:0000313" key="5">
    <source>
        <dbReference type="EMBL" id="CAB4682420.1"/>
    </source>
</evidence>
<proteinExistence type="inferred from homology"/>
<dbReference type="SUPFAM" id="SSF53822">
    <property type="entry name" value="Periplasmic binding protein-like I"/>
    <property type="match status" value="1"/>
</dbReference>
<dbReference type="PANTHER" id="PTHR46847:SF1">
    <property type="entry name" value="D-ALLOSE-BINDING PERIPLASMIC PROTEIN-RELATED"/>
    <property type="match status" value="1"/>
</dbReference>
<dbReference type="Pfam" id="PF13407">
    <property type="entry name" value="Peripla_BP_4"/>
    <property type="match status" value="1"/>
</dbReference>
<dbReference type="InterPro" id="IPR028082">
    <property type="entry name" value="Peripla_BP_I"/>
</dbReference>
<dbReference type="PROSITE" id="PS51257">
    <property type="entry name" value="PROKAR_LIPOPROTEIN"/>
    <property type="match status" value="1"/>
</dbReference>
<evidence type="ECO:0000259" key="4">
    <source>
        <dbReference type="Pfam" id="PF13407"/>
    </source>
</evidence>
<dbReference type="InterPro" id="IPR025997">
    <property type="entry name" value="SBP_2_dom"/>
</dbReference>
<dbReference type="PANTHER" id="PTHR46847">
    <property type="entry name" value="D-ALLOSE-BINDING PERIPLASMIC PROTEIN-RELATED"/>
    <property type="match status" value="1"/>
</dbReference>
<comment type="similarity">
    <text evidence="2">Belongs to the bacterial solute-binding protein 2 family.</text>
</comment>
<dbReference type="EMBL" id="CAEZXB010000028">
    <property type="protein sequence ID" value="CAB4682420.1"/>
    <property type="molecule type" value="Genomic_DNA"/>
</dbReference>
<reference evidence="5" key="1">
    <citation type="submission" date="2020-05" db="EMBL/GenBank/DDBJ databases">
        <authorList>
            <person name="Chiriac C."/>
            <person name="Salcher M."/>
            <person name="Ghai R."/>
            <person name="Kavagutti S V."/>
        </authorList>
    </citation>
    <scope>NUCLEOTIDE SEQUENCE</scope>
</reference>
<dbReference type="CDD" id="cd01536">
    <property type="entry name" value="PBP1_ABC_sugar_binding-like"/>
    <property type="match status" value="1"/>
</dbReference>
<dbReference type="GO" id="GO:0030246">
    <property type="term" value="F:carbohydrate binding"/>
    <property type="evidence" value="ECO:0007669"/>
    <property type="project" value="UniProtKB-ARBA"/>
</dbReference>
<dbReference type="EMBL" id="CAFBAA010000029">
    <property type="protein sequence ID" value="CAB4844328.1"/>
    <property type="molecule type" value="Genomic_DNA"/>
</dbReference>
<keyword evidence="3" id="KW-0732">Signal</keyword>
<gene>
    <name evidence="5" type="ORF">UFOPK2342_01263</name>
    <name evidence="6" type="ORF">UFOPK3266_01107</name>
</gene>
<evidence type="ECO:0000313" key="6">
    <source>
        <dbReference type="EMBL" id="CAB4844328.1"/>
    </source>
</evidence>
<evidence type="ECO:0000256" key="3">
    <source>
        <dbReference type="ARBA" id="ARBA00022729"/>
    </source>
</evidence>
<organism evidence="5">
    <name type="scientific">freshwater metagenome</name>
    <dbReference type="NCBI Taxonomy" id="449393"/>
    <lineage>
        <taxon>unclassified sequences</taxon>
        <taxon>metagenomes</taxon>
        <taxon>ecological metagenomes</taxon>
    </lineage>
</organism>
<evidence type="ECO:0000256" key="1">
    <source>
        <dbReference type="ARBA" id="ARBA00004196"/>
    </source>
</evidence>
<feature type="domain" description="Periplasmic binding protein" evidence="4">
    <location>
        <begin position="46"/>
        <end position="309"/>
    </location>
</feature>
<dbReference type="AlphaFoldDB" id="A0A6J6N6Z8"/>
<name>A0A6J6N6Z8_9ZZZZ</name>
<accession>A0A6J6N6Z8</accession>